<evidence type="ECO:0000256" key="3">
    <source>
        <dbReference type="ARBA" id="ARBA00023163"/>
    </source>
</evidence>
<dbReference type="InterPro" id="IPR023772">
    <property type="entry name" value="DNA-bd_HTH_TetR-type_CS"/>
</dbReference>
<dbReference type="PROSITE" id="PS01081">
    <property type="entry name" value="HTH_TETR_1"/>
    <property type="match status" value="1"/>
</dbReference>
<evidence type="ECO:0000313" key="7">
    <source>
        <dbReference type="Proteomes" id="UP001597237"/>
    </source>
</evidence>
<dbReference type="PROSITE" id="PS50977">
    <property type="entry name" value="HTH_TETR_2"/>
    <property type="match status" value="1"/>
</dbReference>
<dbReference type="Proteomes" id="UP001597237">
    <property type="component" value="Unassembled WGS sequence"/>
</dbReference>
<dbReference type="EMBL" id="JBHUEY010000006">
    <property type="protein sequence ID" value="MFD1784651.1"/>
    <property type="molecule type" value="Genomic_DNA"/>
</dbReference>
<feature type="DNA-binding region" description="H-T-H motif" evidence="4">
    <location>
        <begin position="38"/>
        <end position="57"/>
    </location>
</feature>
<organism evidence="6 7">
    <name type="scientific">Phenylobacterium terrae</name>
    <dbReference type="NCBI Taxonomy" id="2665495"/>
    <lineage>
        <taxon>Bacteria</taxon>
        <taxon>Pseudomonadati</taxon>
        <taxon>Pseudomonadota</taxon>
        <taxon>Alphaproteobacteria</taxon>
        <taxon>Caulobacterales</taxon>
        <taxon>Caulobacteraceae</taxon>
        <taxon>Phenylobacterium</taxon>
    </lineage>
</organism>
<gene>
    <name evidence="6" type="ORF">ACFSC0_14700</name>
</gene>
<dbReference type="SUPFAM" id="SSF48498">
    <property type="entry name" value="Tetracyclin repressor-like, C-terminal domain"/>
    <property type="match status" value="1"/>
</dbReference>
<keyword evidence="2 4" id="KW-0238">DNA-binding</keyword>
<evidence type="ECO:0000256" key="4">
    <source>
        <dbReference type="PROSITE-ProRule" id="PRU00335"/>
    </source>
</evidence>
<dbReference type="Pfam" id="PF13305">
    <property type="entry name" value="TetR_C_33"/>
    <property type="match status" value="1"/>
</dbReference>
<sequence>MPPSPSPRKPKGSGFERREEILAASLRLFGERGVHGVSTRQIAEAVGISQPTLYAYFPSKDHIAAELSARAFAELERRLTGPHFAYTEEGLAAAFRTYVDFGLENPDAYRVAFMIEGPPPPEGAQVAKKPGEGAFDVLRRAIVRMHEEGLTATDDPERLAQSLWAGMHGLVSLLIARPQFPWVDREPLIQSHVRMLARAALRS</sequence>
<evidence type="ECO:0000259" key="5">
    <source>
        <dbReference type="PROSITE" id="PS50977"/>
    </source>
</evidence>
<dbReference type="PRINTS" id="PR00455">
    <property type="entry name" value="HTHTETR"/>
</dbReference>
<dbReference type="PANTHER" id="PTHR30055">
    <property type="entry name" value="HTH-TYPE TRANSCRIPTIONAL REGULATOR RUTR"/>
    <property type="match status" value="1"/>
</dbReference>
<dbReference type="RefSeq" id="WP_377280793.1">
    <property type="nucleotide sequence ID" value="NZ_JBHRSI010000002.1"/>
</dbReference>
<proteinExistence type="predicted"/>
<keyword evidence="7" id="KW-1185">Reference proteome</keyword>
<comment type="caution">
    <text evidence="6">The sequence shown here is derived from an EMBL/GenBank/DDBJ whole genome shotgun (WGS) entry which is preliminary data.</text>
</comment>
<dbReference type="InterPro" id="IPR050109">
    <property type="entry name" value="HTH-type_TetR-like_transc_reg"/>
</dbReference>
<dbReference type="SUPFAM" id="SSF46689">
    <property type="entry name" value="Homeodomain-like"/>
    <property type="match status" value="1"/>
</dbReference>
<reference evidence="7" key="1">
    <citation type="journal article" date="2019" name="Int. J. Syst. Evol. Microbiol.">
        <title>The Global Catalogue of Microorganisms (GCM) 10K type strain sequencing project: providing services to taxonomists for standard genome sequencing and annotation.</title>
        <authorList>
            <consortium name="The Broad Institute Genomics Platform"/>
            <consortium name="The Broad Institute Genome Sequencing Center for Infectious Disease"/>
            <person name="Wu L."/>
            <person name="Ma J."/>
        </authorList>
    </citation>
    <scope>NUCLEOTIDE SEQUENCE [LARGE SCALE GENOMIC DNA]</scope>
    <source>
        <strain evidence="7">DFY28</strain>
    </source>
</reference>
<dbReference type="Gene3D" id="1.10.357.10">
    <property type="entry name" value="Tetracycline Repressor, domain 2"/>
    <property type="match status" value="1"/>
</dbReference>
<dbReference type="InterPro" id="IPR009057">
    <property type="entry name" value="Homeodomain-like_sf"/>
</dbReference>
<keyword evidence="1" id="KW-0805">Transcription regulation</keyword>
<dbReference type="PANTHER" id="PTHR30055:SF234">
    <property type="entry name" value="HTH-TYPE TRANSCRIPTIONAL REGULATOR BETI"/>
    <property type="match status" value="1"/>
</dbReference>
<evidence type="ECO:0000313" key="6">
    <source>
        <dbReference type="EMBL" id="MFD1784651.1"/>
    </source>
</evidence>
<feature type="domain" description="HTH tetR-type" evidence="5">
    <location>
        <begin position="15"/>
        <end position="75"/>
    </location>
</feature>
<evidence type="ECO:0000256" key="2">
    <source>
        <dbReference type="ARBA" id="ARBA00023125"/>
    </source>
</evidence>
<dbReference type="InterPro" id="IPR001647">
    <property type="entry name" value="HTH_TetR"/>
</dbReference>
<dbReference type="InterPro" id="IPR036271">
    <property type="entry name" value="Tet_transcr_reg_TetR-rel_C_sf"/>
</dbReference>
<keyword evidence="3" id="KW-0804">Transcription</keyword>
<evidence type="ECO:0000256" key="1">
    <source>
        <dbReference type="ARBA" id="ARBA00023015"/>
    </source>
</evidence>
<protein>
    <submittedName>
        <fullName evidence="6">TetR/AcrR family transcriptional regulator</fullName>
    </submittedName>
</protein>
<dbReference type="Pfam" id="PF00440">
    <property type="entry name" value="TetR_N"/>
    <property type="match status" value="1"/>
</dbReference>
<accession>A0ABW4N3R8</accession>
<dbReference type="InterPro" id="IPR025996">
    <property type="entry name" value="MT1864/Rv1816-like_C"/>
</dbReference>
<name>A0ABW4N3R8_9CAUL</name>